<dbReference type="PANTHER" id="PTHR48099:SF5">
    <property type="entry name" value="C-1-TETRAHYDROFOLATE SYNTHASE, CYTOPLASMIC"/>
    <property type="match status" value="1"/>
</dbReference>
<comment type="subunit">
    <text evidence="9">Homodimer.</text>
</comment>
<evidence type="ECO:0000256" key="5">
    <source>
        <dbReference type="ARBA" id="ARBA00022857"/>
    </source>
</evidence>
<dbReference type="InterPro" id="IPR046346">
    <property type="entry name" value="Aminoacid_DH-like_N_sf"/>
</dbReference>
<keyword evidence="6 9" id="KW-0560">Oxidoreductase</keyword>
<keyword evidence="3 9" id="KW-0658">Purine biosynthesis</keyword>
<evidence type="ECO:0000256" key="3">
    <source>
        <dbReference type="ARBA" id="ARBA00022755"/>
    </source>
</evidence>
<dbReference type="CDD" id="cd01080">
    <property type="entry name" value="NAD_bind_m-THF_DH_Cyclohyd"/>
    <property type="match status" value="1"/>
</dbReference>
<gene>
    <name evidence="9" type="primary">folD</name>
    <name evidence="12" type="ORF">C7380_11326</name>
</gene>
<comment type="caution">
    <text evidence="12">The sequence shown here is derived from an EMBL/GenBank/DDBJ whole genome shotgun (WGS) entry which is preliminary data.</text>
</comment>
<accession>A0AA45HIA2</accession>
<evidence type="ECO:0000259" key="10">
    <source>
        <dbReference type="Pfam" id="PF00763"/>
    </source>
</evidence>
<feature type="binding site" evidence="9">
    <location>
        <begin position="153"/>
        <end position="155"/>
    </location>
    <ligand>
        <name>NADP(+)</name>
        <dbReference type="ChEBI" id="CHEBI:58349"/>
    </ligand>
</feature>
<keyword evidence="2 9" id="KW-0554">One-carbon metabolism</keyword>
<dbReference type="EMBL" id="QGGI01000013">
    <property type="protein sequence ID" value="PWJ90038.1"/>
    <property type="molecule type" value="Genomic_DNA"/>
</dbReference>
<comment type="function">
    <text evidence="9">Catalyzes the oxidation of 5,10-methylenetetrahydrofolate to 5,10-methenyltetrahydrofolate and then the hydrolysis of 5,10-methenyltetrahydrofolate to 10-formyltetrahydrofolate.</text>
</comment>
<name>A0AA45HIA2_9BACT</name>
<evidence type="ECO:0000313" key="13">
    <source>
        <dbReference type="Proteomes" id="UP000245921"/>
    </source>
</evidence>
<dbReference type="Proteomes" id="UP000245921">
    <property type="component" value="Unassembled WGS sequence"/>
</dbReference>
<evidence type="ECO:0000256" key="2">
    <source>
        <dbReference type="ARBA" id="ARBA00022563"/>
    </source>
</evidence>
<dbReference type="RefSeq" id="WP_109605240.1">
    <property type="nucleotide sequence ID" value="NZ_QGGI01000013.1"/>
</dbReference>
<dbReference type="PRINTS" id="PR00085">
    <property type="entry name" value="THFDHDRGNASE"/>
</dbReference>
<dbReference type="Pfam" id="PF00763">
    <property type="entry name" value="THF_DHG_CYH"/>
    <property type="match status" value="1"/>
</dbReference>
<feature type="domain" description="Tetrahydrofolate dehydrogenase/cyclohydrolase catalytic" evidence="10">
    <location>
        <begin position="7"/>
        <end position="109"/>
    </location>
</feature>
<dbReference type="EC" id="3.5.4.9" evidence="9"/>
<keyword evidence="5 9" id="KW-0521">NADP</keyword>
<keyword evidence="7 9" id="KW-0486">Methionine biosynthesis</keyword>
<dbReference type="SUPFAM" id="SSF51735">
    <property type="entry name" value="NAD(P)-binding Rossmann-fold domains"/>
    <property type="match status" value="1"/>
</dbReference>
<evidence type="ECO:0000256" key="6">
    <source>
        <dbReference type="ARBA" id="ARBA00023002"/>
    </source>
</evidence>
<protein>
    <recommendedName>
        <fullName evidence="9">Bifunctional protein FolD</fullName>
    </recommendedName>
    <domain>
        <recommendedName>
            <fullName evidence="9">Methylenetetrahydrofolate dehydrogenase</fullName>
            <ecNumber evidence="9">1.5.1.5</ecNumber>
        </recommendedName>
    </domain>
    <domain>
        <recommendedName>
            <fullName evidence="9">Methenyltetrahydrofolate cyclohydrolase</fullName>
            <ecNumber evidence="9">3.5.4.9</ecNumber>
        </recommendedName>
    </domain>
</protein>
<evidence type="ECO:0000256" key="8">
    <source>
        <dbReference type="ARBA" id="ARBA00023268"/>
    </source>
</evidence>
<dbReference type="GO" id="GO:0006164">
    <property type="term" value="P:purine nucleotide biosynthetic process"/>
    <property type="evidence" value="ECO:0007669"/>
    <property type="project" value="UniProtKB-KW"/>
</dbReference>
<dbReference type="PANTHER" id="PTHR48099">
    <property type="entry name" value="C-1-TETRAHYDROFOLATE SYNTHASE, CYTOPLASMIC-RELATED"/>
    <property type="match status" value="1"/>
</dbReference>
<keyword evidence="9" id="KW-0028">Amino-acid biosynthesis</keyword>
<comment type="catalytic activity">
    <reaction evidence="9">
        <text>(6R)-5,10-methenyltetrahydrofolate + H2O = (6R)-10-formyltetrahydrofolate + H(+)</text>
        <dbReference type="Rhea" id="RHEA:23700"/>
        <dbReference type="ChEBI" id="CHEBI:15377"/>
        <dbReference type="ChEBI" id="CHEBI:15378"/>
        <dbReference type="ChEBI" id="CHEBI:57455"/>
        <dbReference type="ChEBI" id="CHEBI:195366"/>
        <dbReference type="EC" id="3.5.4.9"/>
    </reaction>
</comment>
<dbReference type="GO" id="GO:0000105">
    <property type="term" value="P:L-histidine biosynthetic process"/>
    <property type="evidence" value="ECO:0007669"/>
    <property type="project" value="UniProtKB-KW"/>
</dbReference>
<keyword evidence="9" id="KW-0368">Histidine biosynthesis</keyword>
<dbReference type="InterPro" id="IPR036291">
    <property type="entry name" value="NAD(P)-bd_dom_sf"/>
</dbReference>
<dbReference type="InterPro" id="IPR020631">
    <property type="entry name" value="THF_DH/CycHdrlase_NAD-bd_dom"/>
</dbReference>
<feature type="domain" description="Tetrahydrofolate dehydrogenase/cyclohydrolase NAD(P)-binding" evidence="11">
    <location>
        <begin position="128"/>
        <end position="268"/>
    </location>
</feature>
<keyword evidence="13" id="KW-1185">Reference proteome</keyword>
<dbReference type="GO" id="GO:0005829">
    <property type="term" value="C:cytosol"/>
    <property type="evidence" value="ECO:0007669"/>
    <property type="project" value="TreeGrafter"/>
</dbReference>
<keyword evidence="8 9" id="KW-0511">Multifunctional enzyme</keyword>
<organism evidence="12 13">
    <name type="scientific">Oceanotoga teriensis</name>
    <dbReference type="NCBI Taxonomy" id="515440"/>
    <lineage>
        <taxon>Bacteria</taxon>
        <taxon>Thermotogati</taxon>
        <taxon>Thermotogota</taxon>
        <taxon>Thermotogae</taxon>
        <taxon>Petrotogales</taxon>
        <taxon>Petrotogaceae</taxon>
        <taxon>Oceanotoga</taxon>
    </lineage>
</organism>
<evidence type="ECO:0000256" key="1">
    <source>
        <dbReference type="ARBA" id="ARBA00004777"/>
    </source>
</evidence>
<feature type="binding site" evidence="9">
    <location>
        <position position="221"/>
    </location>
    <ligand>
        <name>NADP(+)</name>
        <dbReference type="ChEBI" id="CHEBI:58349"/>
    </ligand>
</feature>
<evidence type="ECO:0000256" key="4">
    <source>
        <dbReference type="ARBA" id="ARBA00022801"/>
    </source>
</evidence>
<comment type="pathway">
    <text evidence="1 9">One-carbon metabolism; tetrahydrofolate interconversion.</text>
</comment>
<evidence type="ECO:0000256" key="9">
    <source>
        <dbReference type="HAMAP-Rule" id="MF_01576"/>
    </source>
</evidence>
<comment type="catalytic activity">
    <reaction evidence="9">
        <text>(6R)-5,10-methylene-5,6,7,8-tetrahydrofolate + NADP(+) = (6R)-5,10-methenyltetrahydrofolate + NADPH</text>
        <dbReference type="Rhea" id="RHEA:22812"/>
        <dbReference type="ChEBI" id="CHEBI:15636"/>
        <dbReference type="ChEBI" id="CHEBI:57455"/>
        <dbReference type="ChEBI" id="CHEBI:57783"/>
        <dbReference type="ChEBI" id="CHEBI:58349"/>
        <dbReference type="EC" id="1.5.1.5"/>
    </reaction>
</comment>
<proteinExistence type="inferred from homology"/>
<reference evidence="12 13" key="1">
    <citation type="submission" date="2018-05" db="EMBL/GenBank/DDBJ databases">
        <title>Genomic Encyclopedia of Type Strains, Phase IV (KMG-IV): sequencing the most valuable type-strain genomes for metagenomic binning, comparative biology and taxonomic classification.</title>
        <authorList>
            <person name="Goeker M."/>
        </authorList>
    </citation>
    <scope>NUCLEOTIDE SEQUENCE [LARGE SCALE GENOMIC DNA]</scope>
    <source>
        <strain evidence="12 13">DSM 24906</strain>
    </source>
</reference>
<sequence length="272" mass="30596">MIIKIDKVLEKLEDEIDIIKSKLIKTPKMISISDNLTSATRSYLKSQKKIANKYGIDFSVIETDDIVKDLNKYNNDKNIDGIFVSRPLKNKNYQEIDIARLLNPNKDIEGLSVYNMGEMVYENEYFVPCTAESAIKILENCMDLEGKNIVVIGRSINVGKAAAIMLERKNRSATVTITNSRTKNLKELTMKADAVIVAIGKAEYLTKDFIKEGTYIIDVGINFKNGKLFGDVSKDLYDKNYYITPVPGGVGTITSTILMRNVFRAAIKNIKQ</sequence>
<comment type="caution">
    <text evidence="9">Lacks conserved residue(s) required for the propagation of feature annotation.</text>
</comment>
<evidence type="ECO:0000313" key="12">
    <source>
        <dbReference type="EMBL" id="PWJ90038.1"/>
    </source>
</evidence>
<dbReference type="GO" id="GO:0004488">
    <property type="term" value="F:methylenetetrahydrofolate dehydrogenase (NADP+) activity"/>
    <property type="evidence" value="ECO:0007669"/>
    <property type="project" value="UniProtKB-UniRule"/>
</dbReference>
<dbReference type="AlphaFoldDB" id="A0AA45HIA2"/>
<dbReference type="InterPro" id="IPR020630">
    <property type="entry name" value="THF_DH/CycHdrlase_cat_dom"/>
</dbReference>
<dbReference type="Gene3D" id="3.40.50.10860">
    <property type="entry name" value="Leucine Dehydrogenase, chain A, domain 1"/>
    <property type="match status" value="1"/>
</dbReference>
<keyword evidence="4 9" id="KW-0378">Hydrolase</keyword>
<evidence type="ECO:0000259" key="11">
    <source>
        <dbReference type="Pfam" id="PF02882"/>
    </source>
</evidence>
<dbReference type="EC" id="1.5.1.5" evidence="9"/>
<dbReference type="GO" id="GO:0009086">
    <property type="term" value="P:methionine biosynthetic process"/>
    <property type="evidence" value="ECO:0007669"/>
    <property type="project" value="UniProtKB-KW"/>
</dbReference>
<comment type="similarity">
    <text evidence="9">Belongs to the tetrahydrofolate dehydrogenase/cyclohydrolase family.</text>
</comment>
<dbReference type="GO" id="GO:0035999">
    <property type="term" value="P:tetrahydrofolate interconversion"/>
    <property type="evidence" value="ECO:0007669"/>
    <property type="project" value="UniProtKB-UniRule"/>
</dbReference>
<dbReference type="Gene3D" id="3.40.50.720">
    <property type="entry name" value="NAD(P)-binding Rossmann-like Domain"/>
    <property type="match status" value="1"/>
</dbReference>
<dbReference type="InterPro" id="IPR000672">
    <property type="entry name" value="THF_DH/CycHdrlase"/>
</dbReference>
<evidence type="ECO:0000256" key="7">
    <source>
        <dbReference type="ARBA" id="ARBA00023167"/>
    </source>
</evidence>
<dbReference type="SUPFAM" id="SSF53223">
    <property type="entry name" value="Aminoacid dehydrogenase-like, N-terminal domain"/>
    <property type="match status" value="1"/>
</dbReference>
<dbReference type="Pfam" id="PF02882">
    <property type="entry name" value="THF_DHG_CYH_C"/>
    <property type="match status" value="1"/>
</dbReference>
<dbReference type="HAMAP" id="MF_01576">
    <property type="entry name" value="THF_DHG_CYH"/>
    <property type="match status" value="1"/>
</dbReference>
<dbReference type="GO" id="GO:0004477">
    <property type="term" value="F:methenyltetrahydrofolate cyclohydrolase activity"/>
    <property type="evidence" value="ECO:0007669"/>
    <property type="project" value="UniProtKB-UniRule"/>
</dbReference>